<dbReference type="EMBL" id="JBHSTI010000008">
    <property type="protein sequence ID" value="MFC6238715.1"/>
    <property type="molecule type" value="Genomic_DNA"/>
</dbReference>
<evidence type="ECO:0000256" key="19">
    <source>
        <dbReference type="ARBA" id="ARBA00044770"/>
    </source>
</evidence>
<feature type="transmembrane region" description="Helical" evidence="22">
    <location>
        <begin position="353"/>
        <end position="375"/>
    </location>
</feature>
<comment type="function">
    <text evidence="21">Peptidoglycan polymerase that is essential for cell division.</text>
</comment>
<evidence type="ECO:0000256" key="1">
    <source>
        <dbReference type="ARBA" id="ARBA00004651"/>
    </source>
</evidence>
<evidence type="ECO:0000256" key="18">
    <source>
        <dbReference type="ARBA" id="ARBA00041418"/>
    </source>
</evidence>
<evidence type="ECO:0000256" key="6">
    <source>
        <dbReference type="ARBA" id="ARBA00022679"/>
    </source>
</evidence>
<evidence type="ECO:0000256" key="22">
    <source>
        <dbReference type="SAM" id="Phobius"/>
    </source>
</evidence>
<evidence type="ECO:0000256" key="5">
    <source>
        <dbReference type="ARBA" id="ARBA00022676"/>
    </source>
</evidence>
<comment type="similarity">
    <text evidence="16">Belongs to the SEDS family. FtsW subfamily.</text>
</comment>
<dbReference type="EC" id="2.4.99.28" evidence="19"/>
<dbReference type="PANTHER" id="PTHR30474:SF2">
    <property type="entry name" value="PEPTIDOGLYCAN GLYCOSYLTRANSFERASE FTSW-RELATED"/>
    <property type="match status" value="1"/>
</dbReference>
<keyword evidence="13" id="KW-0961">Cell wall biogenesis/degradation</keyword>
<keyword evidence="8" id="KW-0133">Cell shape</keyword>
<keyword evidence="6" id="KW-0808">Transferase</keyword>
<evidence type="ECO:0000256" key="11">
    <source>
        <dbReference type="ARBA" id="ARBA00023136"/>
    </source>
</evidence>
<evidence type="ECO:0000256" key="3">
    <source>
        <dbReference type="ARBA" id="ARBA00022475"/>
    </source>
</evidence>
<evidence type="ECO:0000256" key="21">
    <source>
        <dbReference type="ARBA" id="ARBA00049966"/>
    </source>
</evidence>
<keyword evidence="12" id="KW-0131">Cell cycle</keyword>
<evidence type="ECO:0000256" key="9">
    <source>
        <dbReference type="ARBA" id="ARBA00022984"/>
    </source>
</evidence>
<keyword evidence="5" id="KW-0328">Glycosyltransferase</keyword>
<feature type="transmembrane region" description="Helical" evidence="22">
    <location>
        <begin position="322"/>
        <end position="347"/>
    </location>
</feature>
<evidence type="ECO:0000256" key="12">
    <source>
        <dbReference type="ARBA" id="ARBA00023306"/>
    </source>
</evidence>
<evidence type="ECO:0000256" key="16">
    <source>
        <dbReference type="ARBA" id="ARBA00038053"/>
    </source>
</evidence>
<proteinExistence type="inferred from homology"/>
<comment type="caution">
    <text evidence="23">The sequence shown here is derived from an EMBL/GenBank/DDBJ whole genome shotgun (WGS) entry which is preliminary data.</text>
</comment>
<evidence type="ECO:0000256" key="20">
    <source>
        <dbReference type="ARBA" id="ARBA00049902"/>
    </source>
</evidence>
<evidence type="ECO:0000256" key="17">
    <source>
        <dbReference type="ARBA" id="ARBA00041185"/>
    </source>
</evidence>
<gene>
    <name evidence="23" type="primary">ftsW</name>
    <name evidence="23" type="ORF">ACFQGU_12575</name>
</gene>
<organism evidence="23 24">
    <name type="scientific">Longivirga aurantiaca</name>
    <dbReference type="NCBI Taxonomy" id="1837743"/>
    <lineage>
        <taxon>Bacteria</taxon>
        <taxon>Bacillati</taxon>
        <taxon>Actinomycetota</taxon>
        <taxon>Actinomycetes</taxon>
        <taxon>Sporichthyales</taxon>
        <taxon>Sporichthyaceae</taxon>
        <taxon>Longivirga</taxon>
    </lineage>
</organism>
<keyword evidence="9" id="KW-0573">Peptidoglycan synthesis</keyword>
<comment type="catalytic activity">
    <reaction evidence="20">
        <text>[GlcNAc-(1-&gt;4)-Mur2Ac(oyl-L-Ala-gamma-D-Glu-L-Lys-D-Ala-D-Ala)](n)-di-trans,octa-cis-undecaprenyl diphosphate + beta-D-GlcNAc-(1-&gt;4)-Mur2Ac(oyl-L-Ala-gamma-D-Glu-L-Lys-D-Ala-D-Ala)-di-trans,octa-cis-undecaprenyl diphosphate = [GlcNAc-(1-&gt;4)-Mur2Ac(oyl-L-Ala-gamma-D-Glu-L-Lys-D-Ala-D-Ala)](n+1)-di-trans,octa-cis-undecaprenyl diphosphate + di-trans,octa-cis-undecaprenyl diphosphate + H(+)</text>
        <dbReference type="Rhea" id="RHEA:23708"/>
        <dbReference type="Rhea" id="RHEA-COMP:9602"/>
        <dbReference type="Rhea" id="RHEA-COMP:9603"/>
        <dbReference type="ChEBI" id="CHEBI:15378"/>
        <dbReference type="ChEBI" id="CHEBI:58405"/>
        <dbReference type="ChEBI" id="CHEBI:60033"/>
        <dbReference type="ChEBI" id="CHEBI:78435"/>
        <dbReference type="EC" id="2.4.99.28"/>
    </reaction>
</comment>
<feature type="transmembrane region" description="Helical" evidence="22">
    <location>
        <begin position="65"/>
        <end position="83"/>
    </location>
</feature>
<keyword evidence="10 22" id="KW-1133">Transmembrane helix</keyword>
<evidence type="ECO:0000256" key="8">
    <source>
        <dbReference type="ARBA" id="ARBA00022960"/>
    </source>
</evidence>
<keyword evidence="11 22" id="KW-0472">Membrane</keyword>
<comment type="pathway">
    <text evidence="2">Cell wall biogenesis; peptidoglycan biosynthesis.</text>
</comment>
<feature type="transmembrane region" description="Helical" evidence="22">
    <location>
        <begin position="287"/>
        <end position="310"/>
    </location>
</feature>
<sequence length="390" mass="41838">MTQQDERRVGSADRPRSEHPMATYHVLLGSTLLLLVLGVAMVLSASTVESYRVFGSAYTLWSRQVLFAVVGLAAMVVASRLPVVFYRRIAYPALMVALVALVLVLIIGHEVAGQRNWIDIGGPFRFQPSEFAKLALVLWASDLLARKQPLLDQWKHLLVPLMPVSLTIIGLVLLEGDFGTALILVPMVAAMLWVNGAPFRLFFGGGIVLLAGVAVLSYAQAYRLKRFSAWLDPSADPLNSGWQLLRGQNAMSGGGWFGVGLGASREKWDWLPEAHTDFIYAVVGEELGILGSLIVLGLFTAIGIAGLRLARTTVDPFVRSASAAVVAWILTQALLNMGAVLGLIPITGVPLPLVSYGGSSLIPTLVALGMLMAFARAEAGRPAPHPLKGK</sequence>
<evidence type="ECO:0000313" key="24">
    <source>
        <dbReference type="Proteomes" id="UP001596138"/>
    </source>
</evidence>
<feature type="transmembrane region" description="Helical" evidence="22">
    <location>
        <begin position="89"/>
        <end position="108"/>
    </location>
</feature>
<evidence type="ECO:0000313" key="23">
    <source>
        <dbReference type="EMBL" id="MFC6238715.1"/>
    </source>
</evidence>
<keyword evidence="7 22" id="KW-0812">Transmembrane</keyword>
<keyword evidence="24" id="KW-1185">Reference proteome</keyword>
<evidence type="ECO:0000256" key="7">
    <source>
        <dbReference type="ARBA" id="ARBA00022692"/>
    </source>
</evidence>
<comment type="subcellular location">
    <subcellularLocation>
        <location evidence="1">Cell membrane</location>
        <topology evidence="1">Multi-pass membrane protein</topology>
    </subcellularLocation>
</comment>
<dbReference type="PROSITE" id="PS00428">
    <property type="entry name" value="FTSW_RODA_SPOVE"/>
    <property type="match status" value="1"/>
</dbReference>
<dbReference type="InterPro" id="IPR001182">
    <property type="entry name" value="FtsW/RodA"/>
</dbReference>
<evidence type="ECO:0000256" key="15">
    <source>
        <dbReference type="ARBA" id="ARBA00033270"/>
    </source>
</evidence>
<keyword evidence="4" id="KW-0132">Cell division</keyword>
<dbReference type="RefSeq" id="WP_386767165.1">
    <property type="nucleotide sequence ID" value="NZ_JBHSTI010000008.1"/>
</dbReference>
<evidence type="ECO:0000256" key="4">
    <source>
        <dbReference type="ARBA" id="ARBA00022618"/>
    </source>
</evidence>
<dbReference type="InterPro" id="IPR018365">
    <property type="entry name" value="Cell_cycle_FtsW-rel_CS"/>
</dbReference>
<name>A0ABW1T365_9ACTN</name>
<evidence type="ECO:0000256" key="13">
    <source>
        <dbReference type="ARBA" id="ARBA00023316"/>
    </source>
</evidence>
<evidence type="ECO:0000256" key="14">
    <source>
        <dbReference type="ARBA" id="ARBA00032370"/>
    </source>
</evidence>
<dbReference type="PANTHER" id="PTHR30474">
    <property type="entry name" value="CELL CYCLE PROTEIN"/>
    <property type="match status" value="1"/>
</dbReference>
<dbReference type="InterPro" id="IPR013437">
    <property type="entry name" value="FtsW"/>
</dbReference>
<keyword evidence="3" id="KW-1003">Cell membrane</keyword>
<feature type="transmembrane region" description="Helical" evidence="22">
    <location>
        <begin position="22"/>
        <end position="44"/>
    </location>
</feature>
<dbReference type="NCBIfam" id="TIGR02614">
    <property type="entry name" value="ftsW"/>
    <property type="match status" value="1"/>
</dbReference>
<dbReference type="Pfam" id="PF01098">
    <property type="entry name" value="FTSW_RODA_SPOVE"/>
    <property type="match status" value="1"/>
</dbReference>
<protein>
    <recommendedName>
        <fullName evidence="17">Probable peptidoglycan glycosyltransferase FtsW</fullName>
        <ecNumber evidence="19">2.4.99.28</ecNumber>
    </recommendedName>
    <alternativeName>
        <fullName evidence="18">Cell division protein FtsW</fullName>
    </alternativeName>
    <alternativeName>
        <fullName evidence="15">Cell wall polymerase</fullName>
    </alternativeName>
    <alternativeName>
        <fullName evidence="14">Peptidoglycan polymerase</fullName>
    </alternativeName>
</protein>
<dbReference type="Proteomes" id="UP001596138">
    <property type="component" value="Unassembled WGS sequence"/>
</dbReference>
<evidence type="ECO:0000256" key="10">
    <source>
        <dbReference type="ARBA" id="ARBA00022989"/>
    </source>
</evidence>
<feature type="transmembrane region" description="Helical" evidence="22">
    <location>
        <begin position="201"/>
        <end position="221"/>
    </location>
</feature>
<evidence type="ECO:0000256" key="2">
    <source>
        <dbReference type="ARBA" id="ARBA00004752"/>
    </source>
</evidence>
<accession>A0ABW1T365</accession>
<reference evidence="24" key="1">
    <citation type="journal article" date="2019" name="Int. J. Syst. Evol. Microbiol.">
        <title>The Global Catalogue of Microorganisms (GCM) 10K type strain sequencing project: providing services to taxonomists for standard genome sequencing and annotation.</title>
        <authorList>
            <consortium name="The Broad Institute Genomics Platform"/>
            <consortium name="The Broad Institute Genome Sequencing Center for Infectious Disease"/>
            <person name="Wu L."/>
            <person name="Ma J."/>
        </authorList>
    </citation>
    <scope>NUCLEOTIDE SEQUENCE [LARGE SCALE GENOMIC DNA]</scope>
    <source>
        <strain evidence="24">CGMCC 4.7317</strain>
    </source>
</reference>